<evidence type="ECO:0000256" key="3">
    <source>
        <dbReference type="ARBA" id="ARBA00022475"/>
    </source>
</evidence>
<feature type="transmembrane region" description="Helical" evidence="10">
    <location>
        <begin position="239"/>
        <end position="259"/>
    </location>
</feature>
<evidence type="ECO:0000256" key="8">
    <source>
        <dbReference type="RuleBase" id="RU003793"/>
    </source>
</evidence>
<evidence type="ECO:0000256" key="9">
    <source>
        <dbReference type="RuleBase" id="RU003794"/>
    </source>
</evidence>
<feature type="transmembrane region" description="Helical" evidence="10">
    <location>
        <begin position="194"/>
        <end position="219"/>
    </location>
</feature>
<dbReference type="InterPro" id="IPR000045">
    <property type="entry name" value="Prepilin_IV_endopep_pep"/>
</dbReference>
<comment type="similarity">
    <text evidence="2 8">Belongs to the peptidase A24 family.</text>
</comment>
<dbReference type="PANTHER" id="PTHR30487">
    <property type="entry name" value="TYPE 4 PREPILIN-LIKE PROTEINS LEADER PEPTIDE-PROCESSING ENZYME"/>
    <property type="match status" value="1"/>
</dbReference>
<evidence type="ECO:0000256" key="1">
    <source>
        <dbReference type="ARBA" id="ARBA00004429"/>
    </source>
</evidence>
<evidence type="ECO:0000256" key="10">
    <source>
        <dbReference type="SAM" id="Phobius"/>
    </source>
</evidence>
<protein>
    <recommendedName>
        <fullName evidence="9">Prepilin leader peptidase/N-methyltransferase</fullName>
        <ecNumber evidence="9">2.1.1.-</ecNumber>
        <ecNumber evidence="9">3.4.23.43</ecNumber>
    </recommendedName>
</protein>
<feature type="transmembrane region" description="Helical" evidence="10">
    <location>
        <begin position="160"/>
        <end position="182"/>
    </location>
</feature>
<dbReference type="InterPro" id="IPR014032">
    <property type="entry name" value="Peptidase_A24A_bac"/>
</dbReference>
<dbReference type="EC" id="2.1.1.-" evidence="9"/>
<feature type="transmembrane region" description="Helical" evidence="10">
    <location>
        <begin position="77"/>
        <end position="96"/>
    </location>
</feature>
<keyword evidence="9" id="KW-0378">Hydrolase</keyword>
<organism evidence="13 14">
    <name type="scientific">Candidatus Danuiimicrobium aquiferis</name>
    <dbReference type="NCBI Taxonomy" id="1801832"/>
    <lineage>
        <taxon>Bacteria</taxon>
        <taxon>Pseudomonadati</taxon>
        <taxon>Candidatus Omnitrophota</taxon>
        <taxon>Candidatus Danuiimicrobium</taxon>
    </lineage>
</organism>
<dbReference type="Proteomes" id="UP000178187">
    <property type="component" value="Unassembled WGS sequence"/>
</dbReference>
<comment type="function">
    <text evidence="9">Plays an essential role in type IV pili and type II pseudopili formation by proteolytically removing the leader sequence from substrate proteins and subsequently monomethylating the alpha-amino group of the newly exposed N-terminal phenylalanine.</text>
</comment>
<gene>
    <name evidence="13" type="ORF">A3G33_10000</name>
</gene>
<reference evidence="13 14" key="1">
    <citation type="journal article" date="2016" name="Nat. Commun.">
        <title>Thousands of microbial genomes shed light on interconnected biogeochemical processes in an aquifer system.</title>
        <authorList>
            <person name="Anantharaman K."/>
            <person name="Brown C.T."/>
            <person name="Hug L.A."/>
            <person name="Sharon I."/>
            <person name="Castelle C.J."/>
            <person name="Probst A.J."/>
            <person name="Thomas B.C."/>
            <person name="Singh A."/>
            <person name="Wilkins M.J."/>
            <person name="Karaoz U."/>
            <person name="Brodie E.L."/>
            <person name="Williams K.H."/>
            <person name="Hubbard S.S."/>
            <person name="Banfield J.F."/>
        </authorList>
    </citation>
    <scope>NUCLEOTIDE SEQUENCE [LARGE SCALE GENOMIC DNA]</scope>
</reference>
<feature type="domain" description="Prepilin type IV endopeptidase peptidase" evidence="11">
    <location>
        <begin position="107"/>
        <end position="223"/>
    </location>
</feature>
<keyword evidence="3" id="KW-1003">Cell membrane</keyword>
<dbReference type="Pfam" id="PF01478">
    <property type="entry name" value="Peptidase_A24"/>
    <property type="match status" value="1"/>
</dbReference>
<name>A0A1G1L1Z9_9BACT</name>
<comment type="catalytic activity">
    <reaction evidence="9">
        <text>Typically cleaves a -Gly-|-Phe- bond to release an N-terminal, basic peptide of 5-8 residues from type IV prepilin, and then N-methylates the new N-terminal amino group, the methyl donor being S-adenosyl-L-methionine.</text>
        <dbReference type="EC" id="3.4.23.43"/>
    </reaction>
</comment>
<keyword evidence="4" id="KW-0997">Cell inner membrane</keyword>
<dbReference type="EMBL" id="MHFR01000013">
    <property type="protein sequence ID" value="OGW99154.1"/>
    <property type="molecule type" value="Genomic_DNA"/>
</dbReference>
<dbReference type="GO" id="GO:0006465">
    <property type="term" value="P:signal peptide processing"/>
    <property type="evidence" value="ECO:0007669"/>
    <property type="project" value="TreeGrafter"/>
</dbReference>
<proteinExistence type="inferred from homology"/>
<evidence type="ECO:0000256" key="5">
    <source>
        <dbReference type="ARBA" id="ARBA00022692"/>
    </source>
</evidence>
<feature type="transmembrane region" description="Helical" evidence="10">
    <location>
        <begin position="132"/>
        <end position="154"/>
    </location>
</feature>
<dbReference type="PRINTS" id="PR00864">
    <property type="entry name" value="PREPILNPTASE"/>
</dbReference>
<keyword evidence="9" id="KW-0489">Methyltransferase</keyword>
<accession>A0A1G1L1Z9</accession>
<keyword evidence="5 9" id="KW-0812">Transmembrane</keyword>
<keyword evidence="9" id="KW-0808">Transferase</keyword>
<dbReference type="GO" id="GO:0004190">
    <property type="term" value="F:aspartic-type endopeptidase activity"/>
    <property type="evidence" value="ECO:0007669"/>
    <property type="project" value="UniProtKB-EC"/>
</dbReference>
<keyword evidence="7 10" id="KW-0472">Membrane</keyword>
<evidence type="ECO:0000313" key="14">
    <source>
        <dbReference type="Proteomes" id="UP000178187"/>
    </source>
</evidence>
<comment type="subcellular location">
    <subcellularLocation>
        <location evidence="1">Cell inner membrane</location>
        <topology evidence="1">Multi-pass membrane protein</topology>
    </subcellularLocation>
    <subcellularLocation>
        <location evidence="9">Cell membrane</location>
        <topology evidence="9">Multi-pass membrane protein</topology>
    </subcellularLocation>
</comment>
<keyword evidence="6 10" id="KW-1133">Transmembrane helix</keyword>
<dbReference type="InterPro" id="IPR010627">
    <property type="entry name" value="Prepilin_pept_A24_N"/>
</dbReference>
<dbReference type="Pfam" id="PF06750">
    <property type="entry name" value="A24_N_bact"/>
    <property type="match status" value="1"/>
</dbReference>
<evidence type="ECO:0000256" key="4">
    <source>
        <dbReference type="ARBA" id="ARBA00022519"/>
    </source>
</evidence>
<comment type="caution">
    <text evidence="13">The sequence shown here is derived from an EMBL/GenBank/DDBJ whole genome shotgun (WGS) entry which is preliminary data.</text>
</comment>
<dbReference type="GO" id="GO:0008168">
    <property type="term" value="F:methyltransferase activity"/>
    <property type="evidence" value="ECO:0007669"/>
    <property type="project" value="UniProtKB-KW"/>
</dbReference>
<evidence type="ECO:0000256" key="7">
    <source>
        <dbReference type="ARBA" id="ARBA00023136"/>
    </source>
</evidence>
<dbReference type="AlphaFoldDB" id="A0A1G1L1Z9"/>
<dbReference type="GO" id="GO:0005886">
    <property type="term" value="C:plasma membrane"/>
    <property type="evidence" value="ECO:0007669"/>
    <property type="project" value="UniProtKB-SubCell"/>
</dbReference>
<dbReference type="GO" id="GO:0032259">
    <property type="term" value="P:methylation"/>
    <property type="evidence" value="ECO:0007669"/>
    <property type="project" value="UniProtKB-KW"/>
</dbReference>
<evidence type="ECO:0000313" key="13">
    <source>
        <dbReference type="EMBL" id="OGW99154.1"/>
    </source>
</evidence>
<dbReference type="Gene3D" id="1.20.120.1220">
    <property type="match status" value="1"/>
</dbReference>
<feature type="transmembrane region" description="Helical" evidence="10">
    <location>
        <begin position="102"/>
        <end position="120"/>
    </location>
</feature>
<dbReference type="InterPro" id="IPR050882">
    <property type="entry name" value="Prepilin_peptidase/N-MTase"/>
</dbReference>
<evidence type="ECO:0000259" key="11">
    <source>
        <dbReference type="Pfam" id="PF01478"/>
    </source>
</evidence>
<dbReference type="EC" id="3.4.23.43" evidence="9"/>
<evidence type="ECO:0000256" key="6">
    <source>
        <dbReference type="ARBA" id="ARBA00022989"/>
    </source>
</evidence>
<feature type="transmembrane region" description="Helical" evidence="10">
    <location>
        <begin position="9"/>
        <end position="29"/>
    </location>
</feature>
<evidence type="ECO:0000256" key="2">
    <source>
        <dbReference type="ARBA" id="ARBA00005801"/>
    </source>
</evidence>
<feature type="domain" description="Prepilin peptidase A24 N-terminal" evidence="12">
    <location>
        <begin position="13"/>
        <end position="94"/>
    </location>
</feature>
<sequence length="265" mass="29509">MMFYALHSVFVFMFGTIFGSFFNVCIYRLPLEESVVAPPSHCPKCNHPIRWYDNIPILSFIFLRAKCRDCGTKISIRYPVIELITGLGFLWMWIIYGLSVQAFVGVFLFSCLLIATVVDIDHQIIPDEVSLGGLVVGLILSFIFPAIHAQQIWWKGGVQGLVGALAGGGIIYITGVVGDFVFKKESMGGGDVKLLAMIGSIVGWQNVLLVFFLAPVLAVPLGLYLKFVKHEEVLPFGPFISVAGWIAFLWGEPIIYWYLNGMRFS</sequence>
<keyword evidence="9" id="KW-0511">Multifunctional enzyme</keyword>
<keyword evidence="9" id="KW-0645">Protease</keyword>
<dbReference type="PANTHER" id="PTHR30487:SF0">
    <property type="entry name" value="PREPILIN LEADER PEPTIDASE_N-METHYLTRANSFERASE-RELATED"/>
    <property type="match status" value="1"/>
</dbReference>
<evidence type="ECO:0000259" key="12">
    <source>
        <dbReference type="Pfam" id="PF06750"/>
    </source>
</evidence>